<evidence type="ECO:0000313" key="7">
    <source>
        <dbReference type="EMBL" id="KAF9335305.1"/>
    </source>
</evidence>
<evidence type="ECO:0000256" key="3">
    <source>
        <dbReference type="ARBA" id="ARBA00022603"/>
    </source>
</evidence>
<dbReference type="Proteomes" id="UP000696485">
    <property type="component" value="Unassembled WGS sequence"/>
</dbReference>
<feature type="compositionally biased region" description="Basic and acidic residues" evidence="6">
    <location>
        <begin position="22"/>
        <end position="34"/>
    </location>
</feature>
<keyword evidence="5" id="KW-0949">S-adenosyl-L-methionine</keyword>
<dbReference type="SUPFAM" id="SSF53335">
    <property type="entry name" value="S-adenosyl-L-methionine-dependent methyltransferases"/>
    <property type="match status" value="1"/>
</dbReference>
<dbReference type="PANTHER" id="PTHR12303:SF6">
    <property type="entry name" value="CARNOSINE N-METHYLTRANSFERASE"/>
    <property type="match status" value="1"/>
</dbReference>
<evidence type="ECO:0000256" key="4">
    <source>
        <dbReference type="ARBA" id="ARBA00022679"/>
    </source>
</evidence>
<comment type="similarity">
    <text evidence="1">Belongs to the carnosine N-methyltransferase family.</text>
</comment>
<accession>A0A9P5VPD5</accession>
<dbReference type="EMBL" id="JAAAUY010000106">
    <property type="protein sequence ID" value="KAF9335305.1"/>
    <property type="molecule type" value="Genomic_DNA"/>
</dbReference>
<dbReference type="InterPro" id="IPR012901">
    <property type="entry name" value="CARME"/>
</dbReference>
<feature type="region of interest" description="Disordered" evidence="6">
    <location>
        <begin position="63"/>
        <end position="98"/>
    </location>
</feature>
<dbReference type="GO" id="GO:0030735">
    <property type="term" value="F:carnosine N-methyltransferase activity"/>
    <property type="evidence" value="ECO:0007669"/>
    <property type="project" value="UniProtKB-EC"/>
</dbReference>
<gene>
    <name evidence="7" type="ORF">BG006_000372</name>
</gene>
<sequence length="466" mass="53051">MSQGQEQGQPFSGAQEGIAIRPPRDQHGASHYFDEPMNDDFDMDHNMTNHAHAHGDMHYHGGYTHSHDHVHGNGHSHSHDHSHSHNHEHSHNNHGRGIELDRDDDVHEEVLHFHKIVKAFSQYKASALYANHRRRTDFYSLPERQQMLLPSYLERMEQIDEAIEANFEIIKIICEDQQIFVNDDRPLAKLDMHDRAKNAAALRIREQDMEKVQGTIKQFVRDWSAGGKPERDAIYEPMVQGLKSHFASVPKEDRGSLNVLVPGSGLGRLAFDIAHEGFSCQGNEFSYYMLLASNFILNKSTQVDQFAIYPYIHSFSNIVRSQDVLTPALIPDVSPSEIPRGTDFSMVAGDFLEVYGEETENYGKWDAVVTCFFIDTAKNIVDYLETIHKILKKGGVWINAGPLLWHFENTANEISIELSLEEVLALVEKLGFKIETQGKAKSTYMANPHGMLQYVYECSTWTAIKL</sequence>
<dbReference type="SMART" id="SM01296">
    <property type="entry name" value="N2227"/>
    <property type="match status" value="1"/>
</dbReference>
<dbReference type="EC" id="2.1.1.22" evidence="2"/>
<evidence type="ECO:0000256" key="1">
    <source>
        <dbReference type="ARBA" id="ARBA00010086"/>
    </source>
</evidence>
<evidence type="ECO:0000256" key="2">
    <source>
        <dbReference type="ARBA" id="ARBA00012003"/>
    </source>
</evidence>
<protein>
    <recommendedName>
        <fullName evidence="2">carnosine N-methyltransferase</fullName>
        <ecNumber evidence="2">2.1.1.22</ecNumber>
    </recommendedName>
</protein>
<keyword evidence="3" id="KW-0489">Methyltransferase</keyword>
<comment type="caution">
    <text evidence="7">The sequence shown here is derived from an EMBL/GenBank/DDBJ whole genome shotgun (WGS) entry which is preliminary data.</text>
</comment>
<dbReference type="GO" id="GO:0032259">
    <property type="term" value="P:methylation"/>
    <property type="evidence" value="ECO:0007669"/>
    <property type="project" value="UniProtKB-KW"/>
</dbReference>
<organism evidence="7 8">
    <name type="scientific">Podila minutissima</name>
    <dbReference type="NCBI Taxonomy" id="64525"/>
    <lineage>
        <taxon>Eukaryota</taxon>
        <taxon>Fungi</taxon>
        <taxon>Fungi incertae sedis</taxon>
        <taxon>Mucoromycota</taxon>
        <taxon>Mortierellomycotina</taxon>
        <taxon>Mortierellomycetes</taxon>
        <taxon>Mortierellales</taxon>
        <taxon>Mortierellaceae</taxon>
        <taxon>Podila</taxon>
    </lineage>
</organism>
<evidence type="ECO:0000256" key="5">
    <source>
        <dbReference type="ARBA" id="ARBA00022691"/>
    </source>
</evidence>
<dbReference type="PANTHER" id="PTHR12303">
    <property type="entry name" value="CARNOSINE N-METHYLTRANSFERASE"/>
    <property type="match status" value="1"/>
</dbReference>
<evidence type="ECO:0000313" key="8">
    <source>
        <dbReference type="Proteomes" id="UP000696485"/>
    </source>
</evidence>
<dbReference type="Gene3D" id="3.40.50.150">
    <property type="entry name" value="Vaccinia Virus protein VP39"/>
    <property type="match status" value="1"/>
</dbReference>
<feature type="compositionally biased region" description="Polar residues" evidence="6">
    <location>
        <begin position="1"/>
        <end position="12"/>
    </location>
</feature>
<keyword evidence="8" id="KW-1185">Reference proteome</keyword>
<dbReference type="InterPro" id="IPR029063">
    <property type="entry name" value="SAM-dependent_MTases_sf"/>
</dbReference>
<keyword evidence="4" id="KW-0808">Transferase</keyword>
<dbReference type="Pfam" id="PF07942">
    <property type="entry name" value="CARME"/>
    <property type="match status" value="1"/>
</dbReference>
<reference evidence="7" key="1">
    <citation type="journal article" date="2020" name="Fungal Divers.">
        <title>Resolving the Mortierellaceae phylogeny through synthesis of multi-gene phylogenetics and phylogenomics.</title>
        <authorList>
            <person name="Vandepol N."/>
            <person name="Liber J."/>
            <person name="Desiro A."/>
            <person name="Na H."/>
            <person name="Kennedy M."/>
            <person name="Barry K."/>
            <person name="Grigoriev I.V."/>
            <person name="Miller A.N."/>
            <person name="O'Donnell K."/>
            <person name="Stajich J.E."/>
            <person name="Bonito G."/>
        </authorList>
    </citation>
    <scope>NUCLEOTIDE SEQUENCE</scope>
    <source>
        <strain evidence="7">NVP1</strain>
    </source>
</reference>
<feature type="region of interest" description="Disordered" evidence="6">
    <location>
        <begin position="1"/>
        <end position="35"/>
    </location>
</feature>
<dbReference type="AlphaFoldDB" id="A0A9P5VPD5"/>
<evidence type="ECO:0000256" key="6">
    <source>
        <dbReference type="SAM" id="MobiDB-lite"/>
    </source>
</evidence>
<name>A0A9P5VPD5_9FUNG</name>
<proteinExistence type="inferred from homology"/>